<sequence>MLLPRPHRFTHLHWQRKRMMTASLISTPPWSILHRSISPQSPFSYSTGLLRCTFHPAKPNPTPNPSSSFVTRNNASSSSSAETDTQLLTPDILSRVSAAKDADEALQLIHQTSLPNGLLTTAHCSSIISAAFTRNNPDLALSVYHAMRASFQQQTNNTAVHTWKWSRPDVSTYSLLVRGLAMSLRVPDALKVISDVCRPGVSHGQEVPFGVIVKCPCCMIAVSVAQPQHGSQIVSCFKCRYQYELVSGTIVSIESEAISMDIPAWERGLRFLQIIKGSIPAAVHSIVVQTPSGMARTHRFGTKTVDLPAQEGERVTIALASPSNVYREVGPLKFNAKAPNFYPGEPLCLTNHKNSLESPLLRAPIKDGSASLLSPSLLFPLLAMTATGDAASGIIDPSLPQLISVAVLGFLAVGSTIRFLVVPQLNRLPGRTVEAVAIKQRLLSQYDLLQIRIRELREAVEKEIWMLARMCQLENKIIAVGEPSYRSRRSRIRRVRDSLENSIQGRIELIDNFAKISSMIEIEIEMDTEVLAAEAVSNAERIAEQIQQIMELENLEEKWRIQAEANDEVERLLSSQATLPEQV</sequence>
<evidence type="ECO:0000313" key="4">
    <source>
        <dbReference type="Proteomes" id="UP000594263"/>
    </source>
</evidence>
<name>A0A7N0RCP7_KALFE</name>
<protein>
    <submittedName>
        <fullName evidence="3">Uncharacterized protein</fullName>
    </submittedName>
</protein>
<dbReference type="PANTHER" id="PTHR37381:SF1">
    <property type="entry name" value="PENTATRICOPEPTIDE REPEAT (PPR) SUPERFAMILY PROTEIN"/>
    <property type="match status" value="1"/>
</dbReference>
<proteinExistence type="predicted"/>
<feature type="compositionally biased region" description="Polar residues" evidence="2">
    <location>
        <begin position="65"/>
        <end position="85"/>
    </location>
</feature>
<reference evidence="3" key="1">
    <citation type="submission" date="2021-01" db="UniProtKB">
        <authorList>
            <consortium name="EnsemblPlants"/>
        </authorList>
    </citation>
    <scope>IDENTIFICATION</scope>
</reference>
<keyword evidence="1" id="KW-0175">Coiled coil</keyword>
<organism evidence="3 4">
    <name type="scientific">Kalanchoe fedtschenkoi</name>
    <name type="common">Lavender scallops</name>
    <name type="synonym">South American air plant</name>
    <dbReference type="NCBI Taxonomy" id="63787"/>
    <lineage>
        <taxon>Eukaryota</taxon>
        <taxon>Viridiplantae</taxon>
        <taxon>Streptophyta</taxon>
        <taxon>Embryophyta</taxon>
        <taxon>Tracheophyta</taxon>
        <taxon>Spermatophyta</taxon>
        <taxon>Magnoliopsida</taxon>
        <taxon>eudicotyledons</taxon>
        <taxon>Gunneridae</taxon>
        <taxon>Pentapetalae</taxon>
        <taxon>Saxifragales</taxon>
        <taxon>Crassulaceae</taxon>
        <taxon>Kalanchoe</taxon>
    </lineage>
</organism>
<feature type="coiled-coil region" evidence="1">
    <location>
        <begin position="542"/>
        <end position="572"/>
    </location>
</feature>
<dbReference type="OMA" id="EAMCITN"/>
<dbReference type="InterPro" id="IPR011990">
    <property type="entry name" value="TPR-like_helical_dom_sf"/>
</dbReference>
<feature type="region of interest" description="Disordered" evidence="2">
    <location>
        <begin position="56"/>
        <end position="85"/>
    </location>
</feature>
<evidence type="ECO:0000256" key="2">
    <source>
        <dbReference type="SAM" id="MobiDB-lite"/>
    </source>
</evidence>
<dbReference type="EnsemblPlants" id="Kaladp0008s0235.1.v1.1">
    <property type="protein sequence ID" value="Kaladp0008s0235.1.v1.1"/>
    <property type="gene ID" value="Kaladp0008s0235.v1.1"/>
</dbReference>
<accession>A0A7N0RCP7</accession>
<evidence type="ECO:0000256" key="1">
    <source>
        <dbReference type="SAM" id="Coils"/>
    </source>
</evidence>
<dbReference type="PANTHER" id="PTHR37381">
    <property type="entry name" value="PENTATRICOPEPTIDE REPEAT (PPR) SUPERFAMILY PROTEIN"/>
    <property type="match status" value="1"/>
</dbReference>
<evidence type="ECO:0000313" key="3">
    <source>
        <dbReference type="EnsemblPlants" id="Kaladp0008s0235.1.v1.1"/>
    </source>
</evidence>
<keyword evidence="4" id="KW-1185">Reference proteome</keyword>
<dbReference type="Gene3D" id="1.25.40.10">
    <property type="entry name" value="Tetratricopeptide repeat domain"/>
    <property type="match status" value="1"/>
</dbReference>
<dbReference type="AlphaFoldDB" id="A0A7N0RCP7"/>
<dbReference type="Proteomes" id="UP000594263">
    <property type="component" value="Unplaced"/>
</dbReference>
<dbReference type="Gramene" id="Kaladp0008s0235.1.v1.1">
    <property type="protein sequence ID" value="Kaladp0008s0235.1.v1.1"/>
    <property type="gene ID" value="Kaladp0008s0235.v1.1"/>
</dbReference>